<dbReference type="EMBL" id="JASCZI010271867">
    <property type="protein sequence ID" value="MED6216018.1"/>
    <property type="molecule type" value="Genomic_DNA"/>
</dbReference>
<feature type="chain" id="PRO_5046709362" evidence="1">
    <location>
        <begin position="22"/>
        <end position="81"/>
    </location>
</feature>
<evidence type="ECO:0000313" key="3">
    <source>
        <dbReference type="Proteomes" id="UP001341840"/>
    </source>
</evidence>
<keyword evidence="3" id="KW-1185">Reference proteome</keyword>
<accession>A0ABU6Z471</accession>
<dbReference type="Proteomes" id="UP001341840">
    <property type="component" value="Unassembled WGS sequence"/>
</dbReference>
<organism evidence="2 3">
    <name type="scientific">Stylosanthes scabra</name>
    <dbReference type="NCBI Taxonomy" id="79078"/>
    <lineage>
        <taxon>Eukaryota</taxon>
        <taxon>Viridiplantae</taxon>
        <taxon>Streptophyta</taxon>
        <taxon>Embryophyta</taxon>
        <taxon>Tracheophyta</taxon>
        <taxon>Spermatophyta</taxon>
        <taxon>Magnoliopsida</taxon>
        <taxon>eudicotyledons</taxon>
        <taxon>Gunneridae</taxon>
        <taxon>Pentapetalae</taxon>
        <taxon>rosids</taxon>
        <taxon>fabids</taxon>
        <taxon>Fabales</taxon>
        <taxon>Fabaceae</taxon>
        <taxon>Papilionoideae</taxon>
        <taxon>50 kb inversion clade</taxon>
        <taxon>dalbergioids sensu lato</taxon>
        <taxon>Dalbergieae</taxon>
        <taxon>Pterocarpus clade</taxon>
        <taxon>Stylosanthes</taxon>
    </lineage>
</organism>
<keyword evidence="1" id="KW-0732">Signal</keyword>
<reference evidence="2 3" key="1">
    <citation type="journal article" date="2023" name="Plants (Basel)">
        <title>Bridging the Gap: Combining Genomics and Transcriptomics Approaches to Understand Stylosanthes scabra, an Orphan Legume from the Brazilian Caatinga.</title>
        <authorList>
            <person name="Ferreira-Neto J.R.C."/>
            <person name="da Silva M.D."/>
            <person name="Binneck E."/>
            <person name="de Melo N.F."/>
            <person name="da Silva R.H."/>
            <person name="de Melo A.L.T.M."/>
            <person name="Pandolfi V."/>
            <person name="Bustamante F.O."/>
            <person name="Brasileiro-Vidal A.C."/>
            <person name="Benko-Iseppon A.M."/>
        </authorList>
    </citation>
    <scope>NUCLEOTIDE SEQUENCE [LARGE SCALE GENOMIC DNA]</scope>
    <source>
        <tissue evidence="2">Leaves</tissue>
    </source>
</reference>
<comment type="caution">
    <text evidence="2">The sequence shown here is derived from an EMBL/GenBank/DDBJ whole genome shotgun (WGS) entry which is preliminary data.</text>
</comment>
<evidence type="ECO:0000313" key="2">
    <source>
        <dbReference type="EMBL" id="MED6216018.1"/>
    </source>
</evidence>
<evidence type="ECO:0000256" key="1">
    <source>
        <dbReference type="SAM" id="SignalP"/>
    </source>
</evidence>
<gene>
    <name evidence="2" type="ORF">PIB30_003664</name>
</gene>
<protein>
    <submittedName>
        <fullName evidence="2">Uncharacterized protein</fullName>
    </submittedName>
</protein>
<sequence>MAGHKILVAILKLAAPPMLTGFMPFIASNRWQPLCLICPSVMLPIFHDYRAFSFSASDLFYPVLTSVQDLRTNGSGSGREE</sequence>
<name>A0ABU6Z471_9FABA</name>
<proteinExistence type="predicted"/>
<feature type="signal peptide" evidence="1">
    <location>
        <begin position="1"/>
        <end position="21"/>
    </location>
</feature>